<dbReference type="AlphaFoldDB" id="W4JZ89"/>
<dbReference type="GeneID" id="20676479"/>
<organism evidence="1 2">
    <name type="scientific">Heterobasidion irregulare (strain TC 32-1)</name>
    <dbReference type="NCBI Taxonomy" id="747525"/>
    <lineage>
        <taxon>Eukaryota</taxon>
        <taxon>Fungi</taxon>
        <taxon>Dikarya</taxon>
        <taxon>Basidiomycota</taxon>
        <taxon>Agaricomycotina</taxon>
        <taxon>Agaricomycetes</taxon>
        <taxon>Russulales</taxon>
        <taxon>Bondarzewiaceae</taxon>
        <taxon>Heterobasidion</taxon>
        <taxon>Heterobasidion annosum species complex</taxon>
    </lineage>
</organism>
<dbReference type="STRING" id="747525.W4JZ89"/>
<proteinExistence type="predicted"/>
<evidence type="ECO:0000313" key="1">
    <source>
        <dbReference type="EMBL" id="ETW78191.1"/>
    </source>
</evidence>
<reference evidence="1 2" key="1">
    <citation type="journal article" date="2012" name="New Phytol.">
        <title>Insight into trade-off between wood decay and parasitism from the genome of a fungal forest pathogen.</title>
        <authorList>
            <person name="Olson A."/>
            <person name="Aerts A."/>
            <person name="Asiegbu F."/>
            <person name="Belbahri L."/>
            <person name="Bouzid O."/>
            <person name="Broberg A."/>
            <person name="Canback B."/>
            <person name="Coutinho P.M."/>
            <person name="Cullen D."/>
            <person name="Dalman K."/>
            <person name="Deflorio G."/>
            <person name="van Diepen L.T."/>
            <person name="Dunand C."/>
            <person name="Duplessis S."/>
            <person name="Durling M."/>
            <person name="Gonthier P."/>
            <person name="Grimwood J."/>
            <person name="Fossdal C.G."/>
            <person name="Hansson D."/>
            <person name="Henrissat B."/>
            <person name="Hietala A."/>
            <person name="Himmelstrand K."/>
            <person name="Hoffmeister D."/>
            <person name="Hogberg N."/>
            <person name="James T.Y."/>
            <person name="Karlsson M."/>
            <person name="Kohler A."/>
            <person name="Kues U."/>
            <person name="Lee Y.H."/>
            <person name="Lin Y.C."/>
            <person name="Lind M."/>
            <person name="Lindquist E."/>
            <person name="Lombard V."/>
            <person name="Lucas S."/>
            <person name="Lunden K."/>
            <person name="Morin E."/>
            <person name="Murat C."/>
            <person name="Park J."/>
            <person name="Raffaello T."/>
            <person name="Rouze P."/>
            <person name="Salamov A."/>
            <person name="Schmutz J."/>
            <person name="Solheim H."/>
            <person name="Stahlberg J."/>
            <person name="Velez H."/>
            <person name="de Vries R.P."/>
            <person name="Wiebenga A."/>
            <person name="Woodward S."/>
            <person name="Yakovlev I."/>
            <person name="Garbelotto M."/>
            <person name="Martin F."/>
            <person name="Grigoriev I.V."/>
            <person name="Stenlid J."/>
        </authorList>
    </citation>
    <scope>NUCLEOTIDE SEQUENCE [LARGE SCALE GENOMIC DNA]</scope>
    <source>
        <strain evidence="1 2">TC 32-1</strain>
    </source>
</reference>
<sequence>MEQLNQYQFYQELHTHQYQLCNTISVGNPEMKIAMYLDDWLVPVSRSECSPSRPTLTQPPGTNIMIDDHKLSSSTLMSSLSMSTESSFQLSSSLENWGMSN</sequence>
<dbReference type="Proteomes" id="UP000030671">
    <property type="component" value="Unassembled WGS sequence"/>
</dbReference>
<dbReference type="EMBL" id="KI925462">
    <property type="protein sequence ID" value="ETW78191.1"/>
    <property type="molecule type" value="Genomic_DNA"/>
</dbReference>
<protein>
    <submittedName>
        <fullName evidence="1">Uncharacterized protein</fullName>
    </submittedName>
</protein>
<dbReference type="RefSeq" id="XP_009550185.1">
    <property type="nucleotide sequence ID" value="XM_009551890.1"/>
</dbReference>
<name>W4JZ89_HETIT</name>
<accession>W4JZ89</accession>
<dbReference type="KEGG" id="hir:HETIRDRAFT_454210"/>
<gene>
    <name evidence="1" type="ORF">HETIRDRAFT_454210</name>
</gene>
<evidence type="ECO:0000313" key="2">
    <source>
        <dbReference type="Proteomes" id="UP000030671"/>
    </source>
</evidence>
<dbReference type="HOGENOM" id="CLU_2292060_0_0_1"/>
<keyword evidence="2" id="KW-1185">Reference proteome</keyword>
<dbReference type="InParanoid" id="W4JZ89"/>